<reference evidence="1" key="1">
    <citation type="submission" date="2021-02" db="EMBL/GenBank/DDBJ databases">
        <authorList>
            <person name="Nowell W R."/>
        </authorList>
    </citation>
    <scope>NUCLEOTIDE SEQUENCE</scope>
</reference>
<evidence type="ECO:0000313" key="1">
    <source>
        <dbReference type="EMBL" id="CAF0899949.1"/>
    </source>
</evidence>
<dbReference type="EMBL" id="CAJNOR010000389">
    <property type="protein sequence ID" value="CAF0899949.1"/>
    <property type="molecule type" value="Genomic_DNA"/>
</dbReference>
<sequence>MSVLIFHLRKFRHNKRAAIRWNIGGHEQNTVISGANNSLRTTNPVDSNDETLLRKFGSQLGRMLQGGTDIVISPAKWLSHMQDNWYVFSRSLYRNRLIKTSRCGT</sequence>
<comment type="caution">
    <text evidence="1">The sequence shown here is derived from an EMBL/GenBank/DDBJ whole genome shotgun (WGS) entry which is preliminary data.</text>
</comment>
<evidence type="ECO:0000313" key="3">
    <source>
        <dbReference type="Proteomes" id="UP000663828"/>
    </source>
</evidence>
<name>A0A813ZKC7_ADIRI</name>
<dbReference type="Proteomes" id="UP000663852">
    <property type="component" value="Unassembled WGS sequence"/>
</dbReference>
<keyword evidence="3" id="KW-1185">Reference proteome</keyword>
<organism evidence="1 3">
    <name type="scientific">Adineta ricciae</name>
    <name type="common">Rotifer</name>
    <dbReference type="NCBI Taxonomy" id="249248"/>
    <lineage>
        <taxon>Eukaryota</taxon>
        <taxon>Metazoa</taxon>
        <taxon>Spiralia</taxon>
        <taxon>Gnathifera</taxon>
        <taxon>Rotifera</taxon>
        <taxon>Eurotatoria</taxon>
        <taxon>Bdelloidea</taxon>
        <taxon>Adinetida</taxon>
        <taxon>Adinetidae</taxon>
        <taxon>Adineta</taxon>
    </lineage>
</organism>
<protein>
    <submittedName>
        <fullName evidence="1">Uncharacterized protein</fullName>
    </submittedName>
</protein>
<dbReference type="Proteomes" id="UP000663828">
    <property type="component" value="Unassembled WGS sequence"/>
</dbReference>
<proteinExistence type="predicted"/>
<dbReference type="AlphaFoldDB" id="A0A813ZKC7"/>
<gene>
    <name evidence="2" type="ORF">EDS130_LOCUS44712</name>
    <name evidence="1" type="ORF">XAT740_LOCUS7969</name>
</gene>
<accession>A0A813ZKC7</accession>
<dbReference type="EMBL" id="CAJNOJ010000908">
    <property type="protein sequence ID" value="CAF1532850.1"/>
    <property type="molecule type" value="Genomic_DNA"/>
</dbReference>
<evidence type="ECO:0000313" key="2">
    <source>
        <dbReference type="EMBL" id="CAF1532850.1"/>
    </source>
</evidence>